<name>A0A0A7LBK4_9ARCH</name>
<dbReference type="InterPro" id="IPR036013">
    <property type="entry name" value="Band_7/SPFH_dom_sf"/>
</dbReference>
<comment type="subcellular location">
    <subcellularLocation>
        <location evidence="1">Membrane</location>
        <topology evidence="1">Single-pass membrane protein</topology>
    </subcellularLocation>
</comment>
<organism evidence="7 8">
    <name type="scientific">Candidatus Methanoplasma termitum</name>
    <dbReference type="NCBI Taxonomy" id="1577791"/>
    <lineage>
        <taxon>Archaea</taxon>
        <taxon>Methanobacteriati</taxon>
        <taxon>Thermoplasmatota</taxon>
        <taxon>Thermoplasmata</taxon>
        <taxon>Methanomassiliicoccales</taxon>
        <taxon>Methanomassiliicoccaceae</taxon>
        <taxon>Candidatus Methanoplasma</taxon>
    </lineage>
</organism>
<keyword evidence="5" id="KW-0472">Membrane</keyword>
<feature type="transmembrane region" description="Helical" evidence="5">
    <location>
        <begin position="6"/>
        <end position="27"/>
    </location>
</feature>
<dbReference type="PANTHER" id="PTHR43327:SF10">
    <property type="entry name" value="STOMATIN-LIKE PROTEIN 2, MITOCHONDRIAL"/>
    <property type="match status" value="1"/>
</dbReference>
<proteinExistence type="inferred from homology"/>
<dbReference type="Proteomes" id="UP000030787">
    <property type="component" value="Chromosome"/>
</dbReference>
<dbReference type="InterPro" id="IPR001972">
    <property type="entry name" value="Stomatin_HflK_fam"/>
</dbReference>
<keyword evidence="4 5" id="KW-1133">Transmembrane helix</keyword>
<evidence type="ECO:0000256" key="1">
    <source>
        <dbReference type="ARBA" id="ARBA00004167"/>
    </source>
</evidence>
<keyword evidence="3 5" id="KW-0812">Transmembrane</keyword>
<dbReference type="EMBL" id="CP010070">
    <property type="protein sequence ID" value="AIZ56398.1"/>
    <property type="molecule type" value="Genomic_DNA"/>
</dbReference>
<dbReference type="GO" id="GO:0098552">
    <property type="term" value="C:side of membrane"/>
    <property type="evidence" value="ECO:0007669"/>
    <property type="project" value="UniProtKB-ARBA"/>
</dbReference>
<dbReference type="KEGG" id="mear:Mpt1_c05070"/>
<evidence type="ECO:0000256" key="4">
    <source>
        <dbReference type="ARBA" id="ARBA00022989"/>
    </source>
</evidence>
<dbReference type="OrthoDB" id="10752at2157"/>
<evidence type="ECO:0000256" key="2">
    <source>
        <dbReference type="ARBA" id="ARBA00008164"/>
    </source>
</evidence>
<evidence type="ECO:0000313" key="7">
    <source>
        <dbReference type="EMBL" id="AIZ56398.1"/>
    </source>
</evidence>
<gene>
    <name evidence="7" type="ORF">Mpt1_c05070</name>
</gene>
<dbReference type="AlphaFoldDB" id="A0A0A7LBK4"/>
<dbReference type="GeneID" id="24818176"/>
<sequence length="362" mass="40338">MEDWIYGLVIVIVVALIAIVMSGVKIIQPYEQGVYMRLGKFIRVLNQGLNFVVPLINVVVKIDLRTQVLDVPKQEVITKDNSPVGVDAIVYIKVTDPRNAFFEIVDYRFATMNLAQTTLRSIVGEMELDEILSNRERINTQLRDILDENTDKWGVKVESVEIREVDPAKKVKDSMEEQTSAERRRRAAILQADGLKRAAIMEAEGKKKSRILEAEGLQQSMVLEAEGKKVALILESQGEAQKLRIMSVGAAALDSKALSVLQMETMKSVGKGQATKIFFPMEVTRLMEGISEYVGSAKNVPDRQVSTMKDMEKMFGDVDDILGPIPKDTEIKERLERADKIAAAEVAETADLANTISKAQPK</sequence>
<reference evidence="7 8" key="1">
    <citation type="journal article" date="2014" name="Appl. Environ. Microbiol.">
        <title>Comparative Genome Analysis of 'Candidatus Methanoplasma termitum' Indicates a New Mode of Energy Metabolism in the Seventh Order of Methanogens.</title>
        <authorList>
            <person name="Lang K."/>
            <person name="Schuldes J."/>
            <person name="Klingl A."/>
            <person name="Poehlein A."/>
            <person name="Daniel R."/>
            <person name="Brune A."/>
        </authorList>
    </citation>
    <scope>NUCLEOTIDE SEQUENCE [LARGE SCALE GENOMIC DNA]</scope>
    <source>
        <strain evidence="8">Mpt1</strain>
    </source>
</reference>
<feature type="domain" description="Band 7" evidence="6">
    <location>
        <begin position="22"/>
        <end position="179"/>
    </location>
</feature>
<accession>A0A0A7LBK4</accession>
<dbReference type="SMART" id="SM00244">
    <property type="entry name" value="PHB"/>
    <property type="match status" value="1"/>
</dbReference>
<keyword evidence="8" id="KW-1185">Reference proteome</keyword>
<dbReference type="SUPFAM" id="SSF117892">
    <property type="entry name" value="Band 7/SPFH domain"/>
    <property type="match status" value="1"/>
</dbReference>
<dbReference type="InterPro" id="IPR001107">
    <property type="entry name" value="Band_7"/>
</dbReference>
<dbReference type="HOGENOM" id="CLU_024949_2_0_2"/>
<dbReference type="GO" id="GO:0005886">
    <property type="term" value="C:plasma membrane"/>
    <property type="evidence" value="ECO:0007669"/>
    <property type="project" value="UniProtKB-ARBA"/>
</dbReference>
<dbReference type="Pfam" id="PF01145">
    <property type="entry name" value="Band_7"/>
    <property type="match status" value="1"/>
</dbReference>
<dbReference type="PRINTS" id="PR00721">
    <property type="entry name" value="STOMATIN"/>
</dbReference>
<evidence type="ECO:0000256" key="3">
    <source>
        <dbReference type="ARBA" id="ARBA00022692"/>
    </source>
</evidence>
<evidence type="ECO:0000256" key="5">
    <source>
        <dbReference type="SAM" id="Phobius"/>
    </source>
</evidence>
<evidence type="ECO:0000313" key="8">
    <source>
        <dbReference type="Proteomes" id="UP000030787"/>
    </source>
</evidence>
<dbReference type="RefSeq" id="WP_048111791.1">
    <property type="nucleotide sequence ID" value="NZ_CP010070.1"/>
</dbReference>
<dbReference type="PANTHER" id="PTHR43327">
    <property type="entry name" value="STOMATIN-LIKE PROTEIN 2, MITOCHONDRIAL"/>
    <property type="match status" value="1"/>
</dbReference>
<dbReference type="STRING" id="1577791.Mpt1_c05070"/>
<dbReference type="InterPro" id="IPR050710">
    <property type="entry name" value="Band7/mec-2_domain"/>
</dbReference>
<dbReference type="Gene3D" id="3.30.479.30">
    <property type="entry name" value="Band 7 domain"/>
    <property type="match status" value="1"/>
</dbReference>
<dbReference type="FunFam" id="3.30.479.30:FF:000004">
    <property type="entry name" value="Putative membrane protease family, stomatin"/>
    <property type="match status" value="1"/>
</dbReference>
<comment type="similarity">
    <text evidence="2">Belongs to the band 7/mec-2 family.</text>
</comment>
<evidence type="ECO:0000259" key="6">
    <source>
        <dbReference type="SMART" id="SM00244"/>
    </source>
</evidence>
<protein>
    <recommendedName>
        <fullName evidence="6">Band 7 domain-containing protein</fullName>
    </recommendedName>
</protein>